<name>A0A836BNR3_9CHLO</name>
<reference evidence="1" key="1">
    <citation type="journal article" date="2020" name="bioRxiv">
        <title>Comparative genomics of Chlamydomonas.</title>
        <authorList>
            <person name="Craig R.J."/>
            <person name="Hasan A.R."/>
            <person name="Ness R.W."/>
            <person name="Keightley P.D."/>
        </authorList>
    </citation>
    <scope>NUCLEOTIDE SEQUENCE</scope>
    <source>
        <strain evidence="1">CCAP 11/70</strain>
    </source>
</reference>
<gene>
    <name evidence="1" type="ORF">HYH03_019166</name>
</gene>
<evidence type="ECO:0000313" key="2">
    <source>
        <dbReference type="Proteomes" id="UP000612055"/>
    </source>
</evidence>
<accession>A0A836BNR3</accession>
<dbReference type="AlphaFoldDB" id="A0A836BNR3"/>
<proteinExistence type="predicted"/>
<dbReference type="PANTHER" id="PTHR34859">
    <property type="entry name" value="UNNAMED PRODUCT"/>
    <property type="match status" value="1"/>
</dbReference>
<comment type="caution">
    <text evidence="1">The sequence shown here is derived from an EMBL/GenBank/DDBJ whole genome shotgun (WGS) entry which is preliminary data.</text>
</comment>
<sequence length="172" mass="17362">MSALIMLTHARSVCRTVHAAACSERDPAGCYKSSYSRGAGTTPATCPSGTEQSGLLCYPLCQSGYTGGISVCWQNCPSGFPDAGTTCTKPGSYGRGAGYFSLSQCQADNSQVLRAVCPAGMADIGSSCVKQSYSRGAGAGGDELPLGPAAGWGSVLPQVHHPATDGAGCVGR</sequence>
<organism evidence="1 2">
    <name type="scientific">Edaphochlamys debaryana</name>
    <dbReference type="NCBI Taxonomy" id="47281"/>
    <lineage>
        <taxon>Eukaryota</taxon>
        <taxon>Viridiplantae</taxon>
        <taxon>Chlorophyta</taxon>
        <taxon>core chlorophytes</taxon>
        <taxon>Chlorophyceae</taxon>
        <taxon>CS clade</taxon>
        <taxon>Chlamydomonadales</taxon>
        <taxon>Chlamydomonadales incertae sedis</taxon>
        <taxon>Edaphochlamys</taxon>
    </lineage>
</organism>
<dbReference type="OrthoDB" id="528882at2759"/>
<evidence type="ECO:0000313" key="1">
    <source>
        <dbReference type="EMBL" id="KAG2481873.1"/>
    </source>
</evidence>
<dbReference type="Proteomes" id="UP000612055">
    <property type="component" value="Unassembled WGS sequence"/>
</dbReference>
<protein>
    <submittedName>
        <fullName evidence="1">Uncharacterized protein</fullName>
    </submittedName>
</protein>
<keyword evidence="2" id="KW-1185">Reference proteome</keyword>
<dbReference type="EMBL" id="JAEHOE010000414">
    <property type="protein sequence ID" value="KAG2481873.1"/>
    <property type="molecule type" value="Genomic_DNA"/>
</dbReference>
<dbReference type="PANTHER" id="PTHR34859:SF2">
    <property type="entry name" value="LYSM DOMAIN-CONTAINING PROTEIN"/>
    <property type="match status" value="1"/>
</dbReference>